<dbReference type="GO" id="GO:0044325">
    <property type="term" value="F:transmembrane transporter binding"/>
    <property type="evidence" value="ECO:0007669"/>
    <property type="project" value="TreeGrafter"/>
</dbReference>
<dbReference type="EMBL" id="JBBPFD010000021">
    <property type="protein sequence ID" value="KAK7882830.1"/>
    <property type="molecule type" value="Genomic_DNA"/>
</dbReference>
<protein>
    <submittedName>
        <fullName evidence="1">Uncharacterized protein</fullName>
    </submittedName>
</protein>
<comment type="caution">
    <text evidence="1">The sequence shown here is derived from an EMBL/GenBank/DDBJ whole genome shotgun (WGS) entry which is preliminary data.</text>
</comment>
<reference evidence="2" key="1">
    <citation type="submission" date="2024-04" db="EMBL/GenBank/DDBJ databases">
        <title>Salinicola lusitanus LLJ914,a marine bacterium isolated from the Okinawa Trough.</title>
        <authorList>
            <person name="Li J."/>
        </authorList>
    </citation>
    <scope>NUCLEOTIDE SEQUENCE [LARGE SCALE GENOMIC DNA]</scope>
</reference>
<evidence type="ECO:0000313" key="1">
    <source>
        <dbReference type="EMBL" id="KAK7882830.1"/>
    </source>
</evidence>
<dbReference type="AlphaFoldDB" id="A0AAW0MR15"/>
<gene>
    <name evidence="1" type="ORF">WMY93_029004</name>
</gene>
<dbReference type="PANTHER" id="PTHR15730:SF5">
    <property type="entry name" value="SI:CH211-210B2.2-RELATED"/>
    <property type="match status" value="1"/>
</dbReference>
<name>A0AAW0MR15_9GOBI</name>
<dbReference type="GO" id="GO:0090314">
    <property type="term" value="P:positive regulation of protein targeting to membrane"/>
    <property type="evidence" value="ECO:0007669"/>
    <property type="project" value="TreeGrafter"/>
</dbReference>
<dbReference type="Proteomes" id="UP001460270">
    <property type="component" value="Unassembled WGS sequence"/>
</dbReference>
<keyword evidence="2" id="KW-1185">Reference proteome</keyword>
<dbReference type="InterPro" id="IPR051244">
    <property type="entry name" value="TCAF"/>
</dbReference>
<proteinExistence type="predicted"/>
<evidence type="ECO:0000313" key="2">
    <source>
        <dbReference type="Proteomes" id="UP001460270"/>
    </source>
</evidence>
<sequence>MSVSKPQQAYASIMRGIREVRFEGDPVPCQLLLSGQHSFPLVVNSHGQVLMAASQCGSGRIVIFSHEAQMSMSPDVTINALSWLKGEKSSNMSVGVHNSTDKQVIDNLHKAGFKVKIMDDFSNDKGIGVYITCAYYIKEDAQNIIAFMKSGGGVLIGGQAWWWKSQNPKGNTLLEFPGNKVSAVAGIYFSDLYAEKSQCQSGPKYHPGNLLSKF</sequence>
<organism evidence="1 2">
    <name type="scientific">Mugilogobius chulae</name>
    <name type="common">yellowstripe goby</name>
    <dbReference type="NCBI Taxonomy" id="88201"/>
    <lineage>
        <taxon>Eukaryota</taxon>
        <taxon>Metazoa</taxon>
        <taxon>Chordata</taxon>
        <taxon>Craniata</taxon>
        <taxon>Vertebrata</taxon>
        <taxon>Euteleostomi</taxon>
        <taxon>Actinopterygii</taxon>
        <taxon>Neopterygii</taxon>
        <taxon>Teleostei</taxon>
        <taxon>Neoteleostei</taxon>
        <taxon>Acanthomorphata</taxon>
        <taxon>Gobiaria</taxon>
        <taxon>Gobiiformes</taxon>
        <taxon>Gobioidei</taxon>
        <taxon>Gobiidae</taxon>
        <taxon>Gobionellinae</taxon>
        <taxon>Mugilogobius</taxon>
    </lineage>
</organism>
<dbReference type="GO" id="GO:0005886">
    <property type="term" value="C:plasma membrane"/>
    <property type="evidence" value="ECO:0007669"/>
    <property type="project" value="TreeGrafter"/>
</dbReference>
<accession>A0AAW0MR15</accession>
<dbReference type="PANTHER" id="PTHR15730">
    <property type="entry name" value="EXPERIMENTAL AUTOIMMUNE PROSTATITIS ANTIGEN 2-RELATED"/>
    <property type="match status" value="1"/>
</dbReference>